<accession>A0A0L7M1F6</accession>
<proteinExistence type="predicted"/>
<dbReference type="Proteomes" id="UP000054282">
    <property type="component" value="Unassembled WGS sequence"/>
</dbReference>
<evidence type="ECO:0000313" key="2">
    <source>
        <dbReference type="Proteomes" id="UP000054282"/>
    </source>
</evidence>
<reference evidence="2" key="2">
    <citation type="submission" date="2006-09" db="EMBL/GenBank/DDBJ databases">
        <title>The genome sequence of Plasmodium falciparum Dd2.</title>
        <authorList>
            <consortium name="The Broad Institute Genome Sequencing Platform"/>
            <person name="Birren B."/>
            <person name="Lander E."/>
            <person name="Galagan J."/>
            <person name="Nusbaum C."/>
            <person name="Devon K."/>
            <person name="Henn M."/>
            <person name="Jaffe D."/>
            <person name="Butler J."/>
            <person name="Alvarez P."/>
            <person name="Gnerre S."/>
            <person name="Grabherr M."/>
            <person name="Kleber M."/>
            <person name="Mauceli E."/>
            <person name="Brockman W."/>
            <person name="MacCallum I.A."/>
            <person name="Rounsley S."/>
            <person name="Young S."/>
            <person name="LaButti K."/>
            <person name="Pushparaj V."/>
            <person name="DeCaprio D."/>
            <person name="Crawford M."/>
            <person name="Koehrsen M."/>
            <person name="Engels R."/>
            <person name="Montgomery P."/>
            <person name="Pearson M."/>
            <person name="Howarth C."/>
            <person name="Larson L."/>
            <person name="Luoma S."/>
            <person name="White J."/>
            <person name="Kodira C."/>
            <person name="Zeng Q."/>
            <person name="O'Leary S."/>
            <person name="Yandava C."/>
            <person name="Alvarado L."/>
            <person name="Wirth D."/>
            <person name="Volkman S."/>
            <person name="Hartl D."/>
        </authorList>
    </citation>
    <scope>NUCLEOTIDE SEQUENCE [LARGE SCALE GENOMIC DNA]</scope>
</reference>
<protein>
    <submittedName>
        <fullName evidence="1">Uncharacterized protein</fullName>
    </submittedName>
</protein>
<evidence type="ECO:0000313" key="1">
    <source>
        <dbReference type="EMBL" id="KOB86345.1"/>
    </source>
</evidence>
<dbReference type="AlphaFoldDB" id="A0A0L7M1F6"/>
<organism evidence="1 2">
    <name type="scientific">Plasmodium falciparum (isolate Dd2)</name>
    <dbReference type="NCBI Taxonomy" id="57267"/>
    <lineage>
        <taxon>Eukaryota</taxon>
        <taxon>Sar</taxon>
        <taxon>Alveolata</taxon>
        <taxon>Apicomplexa</taxon>
        <taxon>Aconoidasida</taxon>
        <taxon>Haemosporida</taxon>
        <taxon>Plasmodiidae</taxon>
        <taxon>Plasmodium</taxon>
        <taxon>Plasmodium (Laverania)</taxon>
    </lineage>
</organism>
<reference evidence="2" key="1">
    <citation type="submission" date="2006-09" db="EMBL/GenBank/DDBJ databases">
        <title>Annotation of Plasmodium falciparum Dd2.</title>
        <authorList>
            <consortium name="The Broad Institute Genome Sequencing Platform"/>
            <person name="Volkman S.K."/>
            <person name="Neafsey D.E."/>
            <person name="Dash A.P."/>
            <person name="Chitnis C.E."/>
            <person name="Hartl D.L."/>
            <person name="Young S.K."/>
            <person name="Zeng Q."/>
            <person name="Koehrsen M."/>
            <person name="Alvarado L."/>
            <person name="Berlin A."/>
            <person name="Borenstein D."/>
            <person name="Chapman S.B."/>
            <person name="Chen Z."/>
            <person name="Engels R."/>
            <person name="Freedman E."/>
            <person name="Gellesch M."/>
            <person name="Goldberg J."/>
            <person name="Griggs A."/>
            <person name="Gujja S."/>
            <person name="Heilman E.R."/>
            <person name="Heiman D.I."/>
            <person name="Howarth C."/>
            <person name="Jen D."/>
            <person name="Larson L."/>
            <person name="Mehta T."/>
            <person name="Neiman D."/>
            <person name="Park D."/>
            <person name="Pearson M."/>
            <person name="Roberts A."/>
            <person name="Saif S."/>
            <person name="Shea T."/>
            <person name="Shenoy N."/>
            <person name="Sisk P."/>
            <person name="Stolte C."/>
            <person name="Sykes S."/>
            <person name="Walk T."/>
            <person name="White J."/>
            <person name="Yandava C."/>
            <person name="Haas B."/>
            <person name="Henn M.R."/>
            <person name="Nusbaum C."/>
            <person name="Birren B."/>
        </authorList>
    </citation>
    <scope>NUCLEOTIDE SEQUENCE [LARGE SCALE GENOMIC DNA]</scope>
</reference>
<gene>
    <name evidence="1" type="ORF">PFDG_01830</name>
</gene>
<name>A0A0L7M1F6_PLAF4</name>
<sequence>MLIELKRYSKSYIPLWSKRRKKELDLYKALQKSVVD</sequence>
<dbReference type="KEGG" id="pfd:PFDG_01830"/>
<dbReference type="EMBL" id="DS016280">
    <property type="protein sequence ID" value="KOB86345.1"/>
    <property type="molecule type" value="Genomic_DNA"/>
</dbReference>